<sequence>MTMIITFLSKLIALIQTITISAIAWRFGAGIRPRAKEERLNKPLNLAQEEAA</sequence>
<name>A0ABW4CTP3_9LACO</name>
<organism evidence="1 2">
    <name type="scientific">Lacticaseibacillus hegangensis</name>
    <dbReference type="NCBI Taxonomy" id="2486010"/>
    <lineage>
        <taxon>Bacteria</taxon>
        <taxon>Bacillati</taxon>
        <taxon>Bacillota</taxon>
        <taxon>Bacilli</taxon>
        <taxon>Lactobacillales</taxon>
        <taxon>Lactobacillaceae</taxon>
        <taxon>Lacticaseibacillus</taxon>
    </lineage>
</organism>
<accession>A0ABW4CTP3</accession>
<evidence type="ECO:0000313" key="2">
    <source>
        <dbReference type="Proteomes" id="UP001597212"/>
    </source>
</evidence>
<dbReference type="Proteomes" id="UP001597212">
    <property type="component" value="Unassembled WGS sequence"/>
</dbReference>
<protein>
    <submittedName>
        <fullName evidence="1">Uncharacterized protein</fullName>
    </submittedName>
</protein>
<gene>
    <name evidence="1" type="ORF">ACFQ5K_00625</name>
</gene>
<proteinExistence type="predicted"/>
<keyword evidence="2" id="KW-1185">Reference proteome</keyword>
<dbReference type="RefSeq" id="WP_164506154.1">
    <property type="nucleotide sequence ID" value="NZ_JBHTOK010000003.1"/>
</dbReference>
<dbReference type="EMBL" id="JBHTOK010000003">
    <property type="protein sequence ID" value="MFD1439895.1"/>
    <property type="molecule type" value="Genomic_DNA"/>
</dbReference>
<reference evidence="2" key="1">
    <citation type="journal article" date="2019" name="Int. J. Syst. Evol. Microbiol.">
        <title>The Global Catalogue of Microorganisms (GCM) 10K type strain sequencing project: providing services to taxonomists for standard genome sequencing and annotation.</title>
        <authorList>
            <consortium name="The Broad Institute Genomics Platform"/>
            <consortium name="The Broad Institute Genome Sequencing Center for Infectious Disease"/>
            <person name="Wu L."/>
            <person name="Ma J."/>
        </authorList>
    </citation>
    <scope>NUCLEOTIDE SEQUENCE [LARGE SCALE GENOMIC DNA]</scope>
    <source>
        <strain evidence="2">CCM 8912</strain>
    </source>
</reference>
<comment type="caution">
    <text evidence="1">The sequence shown here is derived from an EMBL/GenBank/DDBJ whole genome shotgun (WGS) entry which is preliminary data.</text>
</comment>
<evidence type="ECO:0000313" key="1">
    <source>
        <dbReference type="EMBL" id="MFD1439895.1"/>
    </source>
</evidence>